<comment type="caution">
    <text evidence="1">The sequence shown here is derived from an EMBL/GenBank/DDBJ whole genome shotgun (WGS) entry which is preliminary data.</text>
</comment>
<organism evidence="1 2">
    <name type="scientific">Flavobacterium salmonis</name>
    <dbReference type="NCBI Taxonomy" id="2654844"/>
    <lineage>
        <taxon>Bacteria</taxon>
        <taxon>Pseudomonadati</taxon>
        <taxon>Bacteroidota</taxon>
        <taxon>Flavobacteriia</taxon>
        <taxon>Flavobacteriales</taxon>
        <taxon>Flavobacteriaceae</taxon>
        <taxon>Flavobacterium</taxon>
    </lineage>
</organism>
<name>A0A6V6YVN7_9FLAO</name>
<protein>
    <submittedName>
        <fullName evidence="1">Uncharacterized protein</fullName>
    </submittedName>
</protein>
<gene>
    <name evidence="1" type="ORF">FLAT13_01637</name>
</gene>
<keyword evidence="2" id="KW-1185">Reference proteome</keyword>
<accession>A0A6V6YVN7</accession>
<dbReference type="EMBL" id="CAIJDP010000062">
    <property type="protein sequence ID" value="CAD0003354.1"/>
    <property type="molecule type" value="Genomic_DNA"/>
</dbReference>
<dbReference type="AlphaFoldDB" id="A0A6V6YVN7"/>
<evidence type="ECO:0000313" key="1">
    <source>
        <dbReference type="EMBL" id="CAD0003354.1"/>
    </source>
</evidence>
<proteinExistence type="predicted"/>
<dbReference type="Proteomes" id="UP000530060">
    <property type="component" value="Unassembled WGS sequence"/>
</dbReference>
<sequence>MILLSQYYMKLIDQINNTETEIMTSQKDVTEKWLNAKSKVKNNVVDCSNNSFEFTKFIDKK</sequence>
<reference evidence="1 2" key="1">
    <citation type="submission" date="2020-06" db="EMBL/GenBank/DDBJ databases">
        <authorList>
            <person name="Criscuolo A."/>
        </authorList>
    </citation>
    <scope>NUCLEOTIDE SEQUENCE [LARGE SCALE GENOMIC DNA]</scope>
    <source>
        <strain evidence="2">CIP 111411</strain>
    </source>
</reference>
<evidence type="ECO:0000313" key="2">
    <source>
        <dbReference type="Proteomes" id="UP000530060"/>
    </source>
</evidence>